<comment type="caution">
    <text evidence="2">The sequence shown here is derived from an EMBL/GenBank/DDBJ whole genome shotgun (WGS) entry which is preliminary data.</text>
</comment>
<dbReference type="Proteomes" id="UP000094819">
    <property type="component" value="Unassembled WGS sequence"/>
</dbReference>
<dbReference type="EMBL" id="AWGH01000008">
    <property type="protein sequence ID" value="ODN99367.1"/>
    <property type="molecule type" value="Genomic_DNA"/>
</dbReference>
<dbReference type="OrthoDB" id="10572084at2759"/>
<organism evidence="2 3">
    <name type="scientific">Cryptococcus wingfieldii CBS 7118</name>
    <dbReference type="NCBI Taxonomy" id="1295528"/>
    <lineage>
        <taxon>Eukaryota</taxon>
        <taxon>Fungi</taxon>
        <taxon>Dikarya</taxon>
        <taxon>Basidiomycota</taxon>
        <taxon>Agaricomycotina</taxon>
        <taxon>Tremellomycetes</taxon>
        <taxon>Tremellales</taxon>
        <taxon>Cryptococcaceae</taxon>
        <taxon>Cryptococcus</taxon>
    </lineage>
</organism>
<feature type="compositionally biased region" description="Polar residues" evidence="1">
    <location>
        <begin position="1"/>
        <end position="15"/>
    </location>
</feature>
<dbReference type="GeneID" id="30192422"/>
<protein>
    <recommendedName>
        <fullName evidence="4">BAR domain-containing protein</fullName>
    </recommendedName>
</protein>
<sequence length="81" mass="9335">MSTERQAEPTPSQGDEVQDEFSRISEETFQITEDFMSQLETNITNDLKGYESYFENAKDSIYDEVEKEKLLEGSERGERGA</sequence>
<evidence type="ECO:0008006" key="4">
    <source>
        <dbReference type="Google" id="ProtNLM"/>
    </source>
</evidence>
<feature type="region of interest" description="Disordered" evidence="1">
    <location>
        <begin position="1"/>
        <end position="24"/>
    </location>
</feature>
<dbReference type="RefSeq" id="XP_019032444.1">
    <property type="nucleotide sequence ID" value="XM_019175341.1"/>
</dbReference>
<dbReference type="AlphaFoldDB" id="A0A1E3JEV0"/>
<evidence type="ECO:0000256" key="1">
    <source>
        <dbReference type="SAM" id="MobiDB-lite"/>
    </source>
</evidence>
<evidence type="ECO:0000313" key="3">
    <source>
        <dbReference type="Proteomes" id="UP000094819"/>
    </source>
</evidence>
<name>A0A1E3JEV0_9TREE</name>
<evidence type="ECO:0000313" key="2">
    <source>
        <dbReference type="EMBL" id="ODN99367.1"/>
    </source>
</evidence>
<reference evidence="2 3" key="1">
    <citation type="submission" date="2016-06" db="EMBL/GenBank/DDBJ databases">
        <title>Evolution of pathogenesis and genome organization in the Tremellales.</title>
        <authorList>
            <person name="Cuomo C."/>
            <person name="Litvintseva A."/>
            <person name="Heitman J."/>
            <person name="Chen Y."/>
            <person name="Sun S."/>
            <person name="Springer D."/>
            <person name="Dromer F."/>
            <person name="Young S."/>
            <person name="Zeng Q."/>
            <person name="Chapman S."/>
            <person name="Gujja S."/>
            <person name="Saif S."/>
            <person name="Birren B."/>
        </authorList>
    </citation>
    <scope>NUCLEOTIDE SEQUENCE [LARGE SCALE GENOMIC DNA]</scope>
    <source>
        <strain evidence="2 3">CBS 7118</strain>
    </source>
</reference>
<gene>
    <name evidence="2" type="ORF">L198_03209</name>
</gene>
<keyword evidence="3" id="KW-1185">Reference proteome</keyword>
<accession>A0A1E3JEV0</accession>
<proteinExistence type="predicted"/>